<reference evidence="2 3" key="1">
    <citation type="journal article" date="2015" name="Genome Biol. Evol.">
        <title>Phylogenomic analyses indicate that early fungi evolved digesting cell walls of algal ancestors of land plants.</title>
        <authorList>
            <person name="Chang Y."/>
            <person name="Wang S."/>
            <person name="Sekimoto S."/>
            <person name="Aerts A.L."/>
            <person name="Choi C."/>
            <person name="Clum A."/>
            <person name="LaButti K.M."/>
            <person name="Lindquist E.A."/>
            <person name="Yee Ngan C."/>
            <person name="Ohm R.A."/>
            <person name="Salamov A.A."/>
            <person name="Grigoriev I.V."/>
            <person name="Spatafora J.W."/>
            <person name="Berbee M.L."/>
        </authorList>
    </citation>
    <scope>NUCLEOTIDE SEQUENCE [LARGE SCALE GENOMIC DNA]</scope>
    <source>
        <strain evidence="2 3">JEL478</strain>
    </source>
</reference>
<feature type="region of interest" description="Disordered" evidence="1">
    <location>
        <begin position="270"/>
        <end position="289"/>
    </location>
</feature>
<proteinExistence type="predicted"/>
<dbReference type="Proteomes" id="UP000070544">
    <property type="component" value="Unassembled WGS sequence"/>
</dbReference>
<dbReference type="AlphaFoldDB" id="A0A139AE19"/>
<gene>
    <name evidence="2" type="ORF">M427DRAFT_32723</name>
</gene>
<sequence length="340" mass="38630">MSSSSITSIIAKWHLQGTFMIPMNQIDLNAFTPIWEHYKPGVLKIIMVILFCIGEDHYGIVNGNHRLVAFYCLKDEGKDYKTLPRLLDRTLTVNAIILQDDMPKYVRSHIRSMANFTGKTRVPMNPFDTFMAVCHSLMYGTTNGTQRQVWDMVKDLEGTSHIKQIGNWITVAKLYTVVPNEHFFCMLVALPAPPTLKEVQDMAQLWGEKYSPWIKGYLQLSDNDRWTDKKKHEAWVLILSGTFKDTSTCAHVLPECKECLRIYHNTSRGTQWSSGPAKEGMPATPQSKHKFASPTITLIDLKKLEDTVNKFSTDKGQTANLIVLDFPSPDQADHSNPSHL</sequence>
<evidence type="ECO:0000313" key="3">
    <source>
        <dbReference type="Proteomes" id="UP000070544"/>
    </source>
</evidence>
<accession>A0A139AE19</accession>
<evidence type="ECO:0000313" key="2">
    <source>
        <dbReference type="EMBL" id="KXS15008.1"/>
    </source>
</evidence>
<evidence type="ECO:0000256" key="1">
    <source>
        <dbReference type="SAM" id="MobiDB-lite"/>
    </source>
</evidence>
<keyword evidence="3" id="KW-1185">Reference proteome</keyword>
<organism evidence="2 3">
    <name type="scientific">Gonapodya prolifera (strain JEL478)</name>
    <name type="common">Monoblepharis prolifera</name>
    <dbReference type="NCBI Taxonomy" id="1344416"/>
    <lineage>
        <taxon>Eukaryota</taxon>
        <taxon>Fungi</taxon>
        <taxon>Fungi incertae sedis</taxon>
        <taxon>Chytridiomycota</taxon>
        <taxon>Chytridiomycota incertae sedis</taxon>
        <taxon>Monoblepharidomycetes</taxon>
        <taxon>Monoblepharidales</taxon>
        <taxon>Gonapodyaceae</taxon>
        <taxon>Gonapodya</taxon>
    </lineage>
</organism>
<dbReference type="EMBL" id="KQ965765">
    <property type="protein sequence ID" value="KXS15008.1"/>
    <property type="molecule type" value="Genomic_DNA"/>
</dbReference>
<protein>
    <submittedName>
        <fullName evidence="2">Uncharacterized protein</fullName>
    </submittedName>
</protein>
<name>A0A139AE19_GONPJ</name>